<dbReference type="InterPro" id="IPR032320">
    <property type="entry name" value="GH18_BT1044-like"/>
</dbReference>
<accession>A0A642C001</accession>
<organism evidence="1">
    <name type="scientific">Bacteroides ovatus</name>
    <dbReference type="NCBI Taxonomy" id="28116"/>
    <lineage>
        <taxon>Bacteria</taxon>
        <taxon>Pseudomonadati</taxon>
        <taxon>Bacteroidota</taxon>
        <taxon>Bacteroidia</taxon>
        <taxon>Bacteroidales</taxon>
        <taxon>Bacteroidaceae</taxon>
        <taxon>Bacteroides</taxon>
    </lineage>
</organism>
<dbReference type="AlphaFoldDB" id="A0A642C001"/>
<reference evidence="1" key="1">
    <citation type="journal article" date="2019" name="Nat. Med.">
        <title>A library of human gut bacterial isolates paired with longitudinal multiomics data enables mechanistic microbiome research.</title>
        <authorList>
            <person name="Poyet M."/>
            <person name="Groussin M."/>
            <person name="Gibbons S.M."/>
            <person name="Avila-Pacheco J."/>
            <person name="Jiang X."/>
            <person name="Kearney S.M."/>
            <person name="Perrotta A.R."/>
            <person name="Berdy B."/>
            <person name="Zhao S."/>
            <person name="Lieberman T.D."/>
            <person name="Swanson P.K."/>
            <person name="Smith M."/>
            <person name="Roesemann S."/>
            <person name="Alexander J.E."/>
            <person name="Rich S.A."/>
            <person name="Livny J."/>
            <person name="Vlamakis H."/>
            <person name="Clish C."/>
            <person name="Bullock K."/>
            <person name="Deik A."/>
            <person name="Scott J."/>
            <person name="Pierce K.A."/>
            <person name="Xavier R.J."/>
            <person name="Alm E.J."/>
        </authorList>
    </citation>
    <scope>NUCLEOTIDE SEQUENCE</scope>
    <source>
        <strain evidence="1">BIOML-A13</strain>
    </source>
</reference>
<name>A0A642C001_BACOV</name>
<comment type="caution">
    <text evidence="1">The sequence shown here is derived from an EMBL/GenBank/DDBJ whole genome shotgun (WGS) entry which is preliminary data.</text>
</comment>
<gene>
    <name evidence="1" type="ORF">F3B51_29255</name>
</gene>
<protein>
    <submittedName>
        <fullName evidence="1">Uncharacterized protein</fullName>
    </submittedName>
</protein>
<proteinExistence type="predicted"/>
<dbReference type="EMBL" id="VWFN01000268">
    <property type="protein sequence ID" value="KAA4632038.1"/>
    <property type="molecule type" value="Genomic_DNA"/>
</dbReference>
<dbReference type="Pfam" id="PF16141">
    <property type="entry name" value="GH18_BT1044-like"/>
    <property type="match status" value="1"/>
</dbReference>
<sequence>VQYLVPENMDMLSKFDYIMLKTASSTNADDLALKAYLAIQAGIDAVGGTEGGVNPVPADRFIVCVELPQADDKDKVKGYWSTVDEKGNKLVAAPGAARWMVEASPNYTRKGIFIMNVHNDYYNNTYGYVREVIRIMNPNK</sequence>
<feature type="non-terminal residue" evidence="1">
    <location>
        <position position="1"/>
    </location>
</feature>
<evidence type="ECO:0000313" key="1">
    <source>
        <dbReference type="EMBL" id="KAA4632038.1"/>
    </source>
</evidence>